<dbReference type="EMBL" id="AAUJ02000001">
    <property type="protein sequence ID" value="EED68555.1"/>
    <property type="molecule type" value="Genomic_DNA"/>
</dbReference>
<feature type="domain" description="Transposase InsH N-terminal" evidence="1">
    <location>
        <begin position="1"/>
        <end position="34"/>
    </location>
</feature>
<protein>
    <submittedName>
        <fullName evidence="2">Transposase, IS4 family protein</fullName>
    </submittedName>
</protein>
<dbReference type="Pfam" id="PF05598">
    <property type="entry name" value="DUF772"/>
    <property type="match status" value="1"/>
</dbReference>
<comment type="caution">
    <text evidence="2">The sequence shown here is derived from an EMBL/GenBank/DDBJ whole genome shotgun (WGS) entry which is preliminary data.</text>
</comment>
<dbReference type="AlphaFoldDB" id="B7X302"/>
<sequence length="34" mass="4046">MEEALHDMPLFRDFAGLCWDSARPDESPIVRFRH</sequence>
<evidence type="ECO:0000313" key="2">
    <source>
        <dbReference type="EMBL" id="EED68555.1"/>
    </source>
</evidence>
<proteinExistence type="predicted"/>
<evidence type="ECO:0000259" key="1">
    <source>
        <dbReference type="Pfam" id="PF05598"/>
    </source>
</evidence>
<accession>B7X302</accession>
<evidence type="ECO:0000313" key="3">
    <source>
        <dbReference type="Proteomes" id="UP000003039"/>
    </source>
</evidence>
<name>B7X302_COMTK</name>
<dbReference type="Proteomes" id="UP000003039">
    <property type="component" value="Unassembled WGS sequence"/>
</dbReference>
<gene>
    <name evidence="2" type="ORF">CtesDRAFT_PD3502</name>
</gene>
<reference evidence="2 3" key="1">
    <citation type="journal article" date="2004" name="Appl. Environ. Microbiol.">
        <title>Mineralization of individual congeners of linear alkylbenzenesulfonate by defined pairs of heterotrophic bacteria.</title>
        <authorList>
            <person name="Schleheck D."/>
            <person name="Knepper T.P."/>
            <person name="Fischer K."/>
            <person name="Cook A.M."/>
        </authorList>
    </citation>
    <scope>NUCLEOTIDE SEQUENCE [LARGE SCALE GENOMIC DNA]</scope>
    <source>
        <strain evidence="3">DSM 14576 / KF-1</strain>
    </source>
</reference>
<dbReference type="InterPro" id="IPR008490">
    <property type="entry name" value="Transposase_InsH_N"/>
</dbReference>
<organism evidence="2 3">
    <name type="scientific">Comamonas testosteroni (strain DSM 14576 / KF-1)</name>
    <name type="common">Pseudomonas testosteroni</name>
    <dbReference type="NCBI Taxonomy" id="399795"/>
    <lineage>
        <taxon>Bacteria</taxon>
        <taxon>Pseudomonadati</taxon>
        <taxon>Pseudomonadota</taxon>
        <taxon>Betaproteobacteria</taxon>
        <taxon>Burkholderiales</taxon>
        <taxon>Comamonadaceae</taxon>
        <taxon>Comamonas</taxon>
    </lineage>
</organism>